<dbReference type="InterPro" id="IPR053241">
    <property type="entry name" value="NADPH_pterin_aldehyde_rdct"/>
</dbReference>
<dbReference type="PROSITE" id="PS00061">
    <property type="entry name" value="ADH_SHORT"/>
    <property type="match status" value="1"/>
</dbReference>
<dbReference type="Gene3D" id="3.40.50.720">
    <property type="entry name" value="NAD(P)-binding Rossmann-like Domain"/>
    <property type="match status" value="1"/>
</dbReference>
<dbReference type="eggNOG" id="KOG0725">
    <property type="taxonomic scope" value="Eukaryota"/>
</dbReference>
<dbReference type="Proteomes" id="UP000001514">
    <property type="component" value="Unassembled WGS sequence"/>
</dbReference>
<keyword evidence="4" id="KW-1185">Reference proteome</keyword>
<evidence type="ECO:0000256" key="1">
    <source>
        <dbReference type="RuleBase" id="RU000363"/>
    </source>
</evidence>
<dbReference type="AlphaFoldDB" id="D8SCR2"/>
<dbReference type="GO" id="GO:0016616">
    <property type="term" value="F:oxidoreductase activity, acting on the CH-OH group of donors, NAD or NADP as acceptor"/>
    <property type="evidence" value="ECO:0000318"/>
    <property type="project" value="GO_Central"/>
</dbReference>
<dbReference type="STRING" id="88036.D8SCR2"/>
<dbReference type="Gramene" id="EFJ16427">
    <property type="protein sequence ID" value="EFJ16427"/>
    <property type="gene ID" value="SELMODRAFT_116810"/>
</dbReference>
<gene>
    <name evidence="3" type="ORF">SELMODRAFT_113925</name>
    <name evidence="2" type="ORF">SELMODRAFT_116810</name>
</gene>
<dbReference type="SUPFAM" id="SSF51735">
    <property type="entry name" value="NAD(P)-binding Rossmann-fold domains"/>
    <property type="match status" value="1"/>
</dbReference>
<sequence>MVCSIDCTARTVLITGVTRGLGRALALEIASRGHTIIGCGRDEEKLTSLQNQLGDSKHILRAVDVASDSNVQEFARAVIELKGAPDILVNNAGVINSNGKLWEVAREEFDNVIDVNIKGPANCLRHFVPHMMSKKQGVIVNFSSGWGRSAAAEVSPYCASKWAMEGLTRSLAKELPPGIAAVALNPGVICTDMLTTCFGTSAAMYQTPETWAPAAATLILALTAADNGSSLNVT</sequence>
<dbReference type="PANTHER" id="PTHR45267:SF2">
    <property type="entry name" value="NADPH-DEPENDENT PTERIN ALDEHYDE REDUCTASE"/>
    <property type="match status" value="1"/>
</dbReference>
<accession>D8SCR2</accession>
<dbReference type="Pfam" id="PF00106">
    <property type="entry name" value="adh_short"/>
    <property type="match status" value="1"/>
</dbReference>
<comment type="similarity">
    <text evidence="1">Belongs to the short-chain dehydrogenases/reductases (SDR) family.</text>
</comment>
<name>D8SCR2_SELML</name>
<dbReference type="InterPro" id="IPR036291">
    <property type="entry name" value="NAD(P)-bd_dom_sf"/>
</dbReference>
<dbReference type="KEGG" id="smo:SELMODRAFT_113925"/>
<dbReference type="Gramene" id="EFJ17896">
    <property type="protein sequence ID" value="EFJ17896"/>
    <property type="gene ID" value="SELMODRAFT_113925"/>
</dbReference>
<dbReference type="OrthoDB" id="47007at2759"/>
<evidence type="ECO:0000313" key="4">
    <source>
        <dbReference type="Proteomes" id="UP000001514"/>
    </source>
</evidence>
<dbReference type="EMBL" id="GL377612">
    <property type="protein sequence ID" value="EFJ17896.1"/>
    <property type="molecule type" value="Genomic_DNA"/>
</dbReference>
<dbReference type="HOGENOM" id="CLU_010194_2_10_1"/>
<dbReference type="CDD" id="cd05233">
    <property type="entry name" value="SDR_c"/>
    <property type="match status" value="1"/>
</dbReference>
<proteinExistence type="inferred from homology"/>
<dbReference type="InterPro" id="IPR002347">
    <property type="entry name" value="SDR_fam"/>
</dbReference>
<organism evidence="4">
    <name type="scientific">Selaginella moellendorffii</name>
    <name type="common">Spikemoss</name>
    <dbReference type="NCBI Taxonomy" id="88036"/>
    <lineage>
        <taxon>Eukaryota</taxon>
        <taxon>Viridiplantae</taxon>
        <taxon>Streptophyta</taxon>
        <taxon>Embryophyta</taxon>
        <taxon>Tracheophyta</taxon>
        <taxon>Lycopodiopsida</taxon>
        <taxon>Selaginellales</taxon>
        <taxon>Selaginellaceae</taxon>
        <taxon>Selaginella</taxon>
    </lineage>
</organism>
<dbReference type="PRINTS" id="PR00081">
    <property type="entry name" value="GDHRDH"/>
</dbReference>
<dbReference type="InterPro" id="IPR020904">
    <property type="entry name" value="Sc_DH/Rdtase_CS"/>
</dbReference>
<protein>
    <submittedName>
        <fullName evidence="3">Uncharacterized protein</fullName>
    </submittedName>
</protein>
<dbReference type="PANTHER" id="PTHR45267">
    <property type="match status" value="1"/>
</dbReference>
<dbReference type="GO" id="GO:0005829">
    <property type="term" value="C:cytosol"/>
    <property type="evidence" value="ECO:0000318"/>
    <property type="project" value="GO_Central"/>
</dbReference>
<reference evidence="3 4" key="1">
    <citation type="journal article" date="2011" name="Science">
        <title>The Selaginella genome identifies genetic changes associated with the evolution of vascular plants.</title>
        <authorList>
            <person name="Banks J.A."/>
            <person name="Nishiyama T."/>
            <person name="Hasebe M."/>
            <person name="Bowman J.L."/>
            <person name="Gribskov M."/>
            <person name="dePamphilis C."/>
            <person name="Albert V.A."/>
            <person name="Aono N."/>
            <person name="Aoyama T."/>
            <person name="Ambrose B.A."/>
            <person name="Ashton N.W."/>
            <person name="Axtell M.J."/>
            <person name="Barker E."/>
            <person name="Barker M.S."/>
            <person name="Bennetzen J.L."/>
            <person name="Bonawitz N.D."/>
            <person name="Chapple C."/>
            <person name="Cheng C."/>
            <person name="Correa L.G."/>
            <person name="Dacre M."/>
            <person name="DeBarry J."/>
            <person name="Dreyer I."/>
            <person name="Elias M."/>
            <person name="Engstrom E.M."/>
            <person name="Estelle M."/>
            <person name="Feng L."/>
            <person name="Finet C."/>
            <person name="Floyd S.K."/>
            <person name="Frommer W.B."/>
            <person name="Fujita T."/>
            <person name="Gramzow L."/>
            <person name="Gutensohn M."/>
            <person name="Harholt J."/>
            <person name="Hattori M."/>
            <person name="Heyl A."/>
            <person name="Hirai T."/>
            <person name="Hiwatashi Y."/>
            <person name="Ishikawa M."/>
            <person name="Iwata M."/>
            <person name="Karol K.G."/>
            <person name="Koehler B."/>
            <person name="Kolukisaoglu U."/>
            <person name="Kubo M."/>
            <person name="Kurata T."/>
            <person name="Lalonde S."/>
            <person name="Li K."/>
            <person name="Li Y."/>
            <person name="Litt A."/>
            <person name="Lyons E."/>
            <person name="Manning G."/>
            <person name="Maruyama T."/>
            <person name="Michael T.P."/>
            <person name="Mikami K."/>
            <person name="Miyazaki S."/>
            <person name="Morinaga S."/>
            <person name="Murata T."/>
            <person name="Mueller-Roeber B."/>
            <person name="Nelson D.R."/>
            <person name="Obara M."/>
            <person name="Oguri Y."/>
            <person name="Olmstead R.G."/>
            <person name="Onodera N."/>
            <person name="Petersen B.L."/>
            <person name="Pils B."/>
            <person name="Prigge M."/>
            <person name="Rensing S.A."/>
            <person name="Riano-Pachon D.M."/>
            <person name="Roberts A.W."/>
            <person name="Sato Y."/>
            <person name="Scheller H.V."/>
            <person name="Schulz B."/>
            <person name="Schulz C."/>
            <person name="Shakirov E.V."/>
            <person name="Shibagaki N."/>
            <person name="Shinohara N."/>
            <person name="Shippen D.E."/>
            <person name="Soerensen I."/>
            <person name="Sotooka R."/>
            <person name="Sugimoto N."/>
            <person name="Sugita M."/>
            <person name="Sumikawa N."/>
            <person name="Tanurdzic M."/>
            <person name="Theissen G."/>
            <person name="Ulvskov P."/>
            <person name="Wakazuki S."/>
            <person name="Weng J.K."/>
            <person name="Willats W.W."/>
            <person name="Wipf D."/>
            <person name="Wolf P.G."/>
            <person name="Yang L."/>
            <person name="Zimmer A.D."/>
            <person name="Zhu Q."/>
            <person name="Mitros T."/>
            <person name="Hellsten U."/>
            <person name="Loque D."/>
            <person name="Otillar R."/>
            <person name="Salamov A."/>
            <person name="Schmutz J."/>
            <person name="Shapiro H."/>
            <person name="Lindquist E."/>
            <person name="Lucas S."/>
            <person name="Rokhsar D."/>
            <person name="Grigoriev I.V."/>
        </authorList>
    </citation>
    <scope>NUCLEOTIDE SEQUENCE [LARGE SCALE GENOMIC DNA]</scope>
</reference>
<dbReference type="InParanoid" id="D8SCR2"/>
<dbReference type="FunFam" id="3.40.50.720:FF:000434">
    <property type="entry name" value="NADPH-dependent pterin aldehyde reductase"/>
    <property type="match status" value="1"/>
</dbReference>
<dbReference type="FunCoup" id="D8SCR2">
    <property type="interactions" value="83"/>
</dbReference>
<evidence type="ECO:0000313" key="2">
    <source>
        <dbReference type="EMBL" id="EFJ16427.1"/>
    </source>
</evidence>
<dbReference type="PRINTS" id="PR00080">
    <property type="entry name" value="SDRFAMILY"/>
</dbReference>
<dbReference type="EMBL" id="GL377619">
    <property type="protein sequence ID" value="EFJ16427.1"/>
    <property type="molecule type" value="Genomic_DNA"/>
</dbReference>
<evidence type="ECO:0000313" key="3">
    <source>
        <dbReference type="EMBL" id="EFJ17896.1"/>
    </source>
</evidence>
<dbReference type="KEGG" id="smo:SELMODRAFT_116810"/>
<dbReference type="OMA" id="MARIWFV"/>